<evidence type="ECO:0000313" key="9">
    <source>
        <dbReference type="Proteomes" id="UP000244913"/>
    </source>
</evidence>
<accession>A0A2T9JIP6</accession>
<dbReference type="GO" id="GO:0006508">
    <property type="term" value="P:proteolysis"/>
    <property type="evidence" value="ECO:0007669"/>
    <property type="project" value="UniProtKB-KW"/>
</dbReference>
<evidence type="ECO:0000256" key="6">
    <source>
        <dbReference type="RuleBase" id="RU003797"/>
    </source>
</evidence>
<dbReference type="CDD" id="cd08071">
    <property type="entry name" value="MPN_DUF2466"/>
    <property type="match status" value="1"/>
</dbReference>
<reference evidence="8 9" key="1">
    <citation type="submission" date="2018-04" db="EMBL/GenBank/DDBJ databases">
        <title>The genome sequence of Caulobacter sp. 736.</title>
        <authorList>
            <person name="Gao J."/>
            <person name="Sun J."/>
        </authorList>
    </citation>
    <scope>NUCLEOTIDE SEQUENCE [LARGE SCALE GENOMIC DNA]</scope>
    <source>
        <strain evidence="8 9">736</strain>
    </source>
</reference>
<organism evidence="8 9">
    <name type="scientific">Caulobacter radicis</name>
    <dbReference type="NCBI Taxonomy" id="2172650"/>
    <lineage>
        <taxon>Bacteria</taxon>
        <taxon>Pseudomonadati</taxon>
        <taxon>Pseudomonadota</taxon>
        <taxon>Alphaproteobacteria</taxon>
        <taxon>Caulobacterales</taxon>
        <taxon>Caulobacteraceae</taxon>
        <taxon>Caulobacter</taxon>
    </lineage>
</organism>
<keyword evidence="4" id="KW-0862">Zinc</keyword>
<dbReference type="InterPro" id="IPR020891">
    <property type="entry name" value="UPF0758_CS"/>
</dbReference>
<protein>
    <recommendedName>
        <fullName evidence="7">MPN domain-containing protein</fullName>
    </recommendedName>
</protein>
<comment type="similarity">
    <text evidence="6">Belongs to the UPF0758 family.</text>
</comment>
<dbReference type="Gene3D" id="3.40.140.10">
    <property type="entry name" value="Cytidine Deaminase, domain 2"/>
    <property type="match status" value="1"/>
</dbReference>
<evidence type="ECO:0000256" key="1">
    <source>
        <dbReference type="ARBA" id="ARBA00022670"/>
    </source>
</evidence>
<evidence type="ECO:0000256" key="3">
    <source>
        <dbReference type="ARBA" id="ARBA00022801"/>
    </source>
</evidence>
<dbReference type="PANTHER" id="PTHR30471:SF3">
    <property type="entry name" value="UPF0758 PROTEIN YEES-RELATED"/>
    <property type="match status" value="1"/>
</dbReference>
<dbReference type="SUPFAM" id="SSF102712">
    <property type="entry name" value="JAB1/MPN domain"/>
    <property type="match status" value="1"/>
</dbReference>
<keyword evidence="1" id="KW-0645">Protease</keyword>
<evidence type="ECO:0000256" key="5">
    <source>
        <dbReference type="ARBA" id="ARBA00023049"/>
    </source>
</evidence>
<dbReference type="GO" id="GO:0046872">
    <property type="term" value="F:metal ion binding"/>
    <property type="evidence" value="ECO:0007669"/>
    <property type="project" value="UniProtKB-KW"/>
</dbReference>
<feature type="domain" description="MPN" evidence="7">
    <location>
        <begin position="134"/>
        <end position="256"/>
    </location>
</feature>
<sequence length="256" mass="27245">MSASPALTAVAVAPETAETATVLETMAKPCPFTPQTPVAWAPSRQKVLDFAARFGVDVMQDAEILHLHLAPDERTEGCELAVRLVERFGGLAGVLAADRAELRRHVGEATILNFKILREAAGRVSLAALSARPVMSSFGAVAAFFRAKLRGLPREEIWAAFLDRKNQLILAEALGKGTVDHAPVYVREVLRRALETGASALVLAHNHPSGDPTPSKPDIEMTRAVASGGKALGVLVHDHLIVGAETVASFRTLGLL</sequence>
<dbReference type="InterPro" id="IPR037518">
    <property type="entry name" value="MPN"/>
</dbReference>
<evidence type="ECO:0000313" key="8">
    <source>
        <dbReference type="EMBL" id="PVM79392.1"/>
    </source>
</evidence>
<comment type="caution">
    <text evidence="8">The sequence shown here is derived from an EMBL/GenBank/DDBJ whole genome shotgun (WGS) entry which is preliminary data.</text>
</comment>
<accession>A0A2T9JB09</accession>
<gene>
    <name evidence="8" type="ORF">DDF65_14930</name>
</gene>
<dbReference type="EMBL" id="QDKP01000043">
    <property type="protein sequence ID" value="PVM79392.1"/>
    <property type="molecule type" value="Genomic_DNA"/>
</dbReference>
<dbReference type="AlphaFoldDB" id="A0A2T9JB09"/>
<dbReference type="RefSeq" id="WP_116491619.1">
    <property type="nucleotide sequence ID" value="NZ_QDKO01000044.1"/>
</dbReference>
<name>A0A2T9JB09_9CAUL</name>
<evidence type="ECO:0000256" key="4">
    <source>
        <dbReference type="ARBA" id="ARBA00022833"/>
    </source>
</evidence>
<dbReference type="NCBIfam" id="TIGR00608">
    <property type="entry name" value="radc"/>
    <property type="match status" value="1"/>
</dbReference>
<dbReference type="PROSITE" id="PS01302">
    <property type="entry name" value="UPF0758"/>
    <property type="match status" value="1"/>
</dbReference>
<dbReference type="Proteomes" id="UP000244913">
    <property type="component" value="Unassembled WGS sequence"/>
</dbReference>
<evidence type="ECO:0000259" key="7">
    <source>
        <dbReference type="PROSITE" id="PS50249"/>
    </source>
</evidence>
<dbReference type="Pfam" id="PF04002">
    <property type="entry name" value="RadC"/>
    <property type="match status" value="1"/>
</dbReference>
<proteinExistence type="inferred from homology"/>
<dbReference type="PANTHER" id="PTHR30471">
    <property type="entry name" value="DNA REPAIR PROTEIN RADC"/>
    <property type="match status" value="1"/>
</dbReference>
<evidence type="ECO:0000256" key="2">
    <source>
        <dbReference type="ARBA" id="ARBA00022723"/>
    </source>
</evidence>
<keyword evidence="2" id="KW-0479">Metal-binding</keyword>
<dbReference type="InterPro" id="IPR025657">
    <property type="entry name" value="RadC_JAB"/>
</dbReference>
<dbReference type="GO" id="GO:0008237">
    <property type="term" value="F:metallopeptidase activity"/>
    <property type="evidence" value="ECO:0007669"/>
    <property type="project" value="UniProtKB-KW"/>
</dbReference>
<keyword evidence="3" id="KW-0378">Hydrolase</keyword>
<dbReference type="InterPro" id="IPR001405">
    <property type="entry name" value="UPF0758"/>
</dbReference>
<keyword evidence="5" id="KW-0482">Metalloprotease</keyword>
<dbReference type="PROSITE" id="PS50249">
    <property type="entry name" value="MPN"/>
    <property type="match status" value="1"/>
</dbReference>
<keyword evidence="9" id="KW-1185">Reference proteome</keyword>